<dbReference type="Pfam" id="PF13641">
    <property type="entry name" value="Glyco_tranf_2_3"/>
    <property type="match status" value="1"/>
</dbReference>
<dbReference type="Gene3D" id="3.90.550.10">
    <property type="entry name" value="Spore Coat Polysaccharide Biosynthesis Protein SpsA, Chain A"/>
    <property type="match status" value="1"/>
</dbReference>
<evidence type="ECO:0000313" key="2">
    <source>
        <dbReference type="Proteomes" id="UP000515598"/>
    </source>
</evidence>
<dbReference type="Proteomes" id="UP000515598">
    <property type="component" value="Chromosome"/>
</dbReference>
<dbReference type="InterPro" id="IPR029044">
    <property type="entry name" value="Nucleotide-diphossugar_trans"/>
</dbReference>
<evidence type="ECO:0000313" key="1">
    <source>
        <dbReference type="EMBL" id="QNG79113.1"/>
    </source>
</evidence>
<accession>A0AAX1IG22</accession>
<dbReference type="PANTHER" id="PTHR43179">
    <property type="entry name" value="RHAMNOSYLTRANSFERASE WBBL"/>
    <property type="match status" value="1"/>
</dbReference>
<dbReference type="AlphaFoldDB" id="A0AAX1IG22"/>
<protein>
    <recommendedName>
        <fullName evidence="3">Glycosyltransferase</fullName>
    </recommendedName>
</protein>
<dbReference type="PANTHER" id="PTHR43179:SF7">
    <property type="entry name" value="RHAMNOSYLTRANSFERASE WBBL"/>
    <property type="match status" value="1"/>
</dbReference>
<reference evidence="1 2" key="1">
    <citation type="submission" date="2020-08" db="EMBL/GenBank/DDBJ databases">
        <title>Phenotypic and transcriptomic analysis of seven clinical Stenotrophomonas maltophilia isolates identify a small set of shared and commonly regulated genes involved in biofilm lifestyle.</title>
        <authorList>
            <person name="Alio I."/>
            <person name="Gudzuhn M."/>
            <person name="Streit W."/>
        </authorList>
    </citation>
    <scope>NUCLEOTIDE SEQUENCE [LARGE SCALE GENOMIC DNA]</scope>
    <source>
        <strain evidence="1 2">UHH_SKK55</strain>
    </source>
</reference>
<dbReference type="SUPFAM" id="SSF53448">
    <property type="entry name" value="Nucleotide-diphospho-sugar transferases"/>
    <property type="match status" value="1"/>
</dbReference>
<organism evidence="1 2">
    <name type="scientific">Stenotrophomonas maltophilia</name>
    <name type="common">Pseudomonas maltophilia</name>
    <name type="synonym">Xanthomonas maltophilia</name>
    <dbReference type="NCBI Taxonomy" id="40324"/>
    <lineage>
        <taxon>Bacteria</taxon>
        <taxon>Pseudomonadati</taxon>
        <taxon>Pseudomonadota</taxon>
        <taxon>Gammaproteobacteria</taxon>
        <taxon>Lysobacterales</taxon>
        <taxon>Lysobacteraceae</taxon>
        <taxon>Stenotrophomonas</taxon>
        <taxon>Stenotrophomonas maltophilia group</taxon>
    </lineage>
</organism>
<gene>
    <name evidence="1" type="ORF">GPNADHDJ_03344</name>
</gene>
<dbReference type="CDD" id="cd04186">
    <property type="entry name" value="GT_2_like_c"/>
    <property type="match status" value="1"/>
</dbReference>
<evidence type="ECO:0008006" key="3">
    <source>
        <dbReference type="Google" id="ProtNLM"/>
    </source>
</evidence>
<proteinExistence type="predicted"/>
<dbReference type="EMBL" id="CP060025">
    <property type="protein sequence ID" value="QNG79113.1"/>
    <property type="molecule type" value="Genomic_DNA"/>
</dbReference>
<sequence length="728" mass="79384">MIPHRRRPAKFRFDPRALHDLVLEDGSVWVAGGSDPQFVLDHSAFPLQPGWYRVQADFAEIDGRIERPCLYPDFGEGISEDTRVDLFPDLGRGRLDQLVHITAPLIALRFDPSTCPAKFRLGGLTLTPVQPLEARWLAMDALLAPQLEYDPALAASTAAWGYGNPPDVAHIESVLERTPLARETGRSAYGLWCDRQDRLLDALASGVGRGAALDMPWLTLLVEDPANAFTEASLLRFDSAEVQVIRVGGRALAACLGEAKGQWIGCLRSGDRLHRHLPSLLAQVALRFPAAPIAYTDEDVSLADGGRAQPWRKPAFDRLRFFEQDYLGQSAFVRRQALCPDVLRVADQSGWFGVLVELSNSTEHERLPVHIPHVLRHVAAAPGPNCAPMMAAGHAAAEMAAVWQRFFESRRCLHRVEATAGGSLRYLPHVSTWPSVDIIIPTRDRVDLLRMCLSTLLERTDYPSLNVHVVDNGSVEQETLSYLNEIGGDERVSVHRYDLPFNYSAINNFAVSKGCAEVVVLLNNDIEIIDASWLKTMVGLAVQPEIGAVGAKLLYPDGHLQHAGVLLGIGGVAAHAFPHAAPGTRAEYGRAGVLQHYSAVTAACLAVRRQVFDAVSGLDESLAVAFNDVDFCLRIGAAGWINAWTPHAVAVHHESASRGSEDNPEKQARFAAEVVTMRSRWLETLESDPAYSPGASLSPPGFGTDPLRHAQRVARAAFAATPVSSLPA</sequence>
<name>A0AAX1IG22_STEMA</name>